<keyword evidence="3" id="KW-0547">Nucleotide-binding</keyword>
<name>A0A4Z1NM76_9PEZI</name>
<dbReference type="SUPFAM" id="SSF56112">
    <property type="entry name" value="Protein kinase-like (PK-like)"/>
    <property type="match status" value="1"/>
</dbReference>
<protein>
    <submittedName>
        <fullName evidence="7">Protein kinase-like domain</fullName>
    </submittedName>
</protein>
<dbReference type="STRING" id="86259.A0A4Z1NM76"/>
<evidence type="ECO:0000256" key="3">
    <source>
        <dbReference type="ARBA" id="ARBA00022741"/>
    </source>
</evidence>
<dbReference type="GO" id="GO:0005524">
    <property type="term" value="F:ATP binding"/>
    <property type="evidence" value="ECO:0007669"/>
    <property type="project" value="UniProtKB-KW"/>
</dbReference>
<keyword evidence="4 7" id="KW-0418">Kinase</keyword>
<dbReference type="EMBL" id="SNSC02000019">
    <property type="protein sequence ID" value="TID15913.1"/>
    <property type="molecule type" value="Genomic_DNA"/>
</dbReference>
<dbReference type="GO" id="GO:0016301">
    <property type="term" value="F:kinase activity"/>
    <property type="evidence" value="ECO:0007669"/>
    <property type="project" value="UniProtKB-KW"/>
</dbReference>
<feature type="domain" description="Aminoglycoside phosphotransferase" evidence="6">
    <location>
        <begin position="95"/>
        <end position="273"/>
    </location>
</feature>
<dbReference type="PANTHER" id="PTHR34273:SF2">
    <property type="entry name" value="METHYLTHIORIBOSE KINASE"/>
    <property type="match status" value="1"/>
</dbReference>
<proteinExistence type="inferred from homology"/>
<evidence type="ECO:0000256" key="1">
    <source>
        <dbReference type="ARBA" id="ARBA00010165"/>
    </source>
</evidence>
<keyword evidence="8" id="KW-1185">Reference proteome</keyword>
<comment type="caution">
    <text evidence="7">The sequence shown here is derived from an EMBL/GenBank/DDBJ whole genome shotgun (WGS) entry which is preliminary data.</text>
</comment>
<dbReference type="Gene3D" id="3.30.200.20">
    <property type="entry name" value="Phosphorylase Kinase, domain 1"/>
    <property type="match status" value="1"/>
</dbReference>
<dbReference type="InterPro" id="IPR002575">
    <property type="entry name" value="Aminoglycoside_PTrfase"/>
</dbReference>
<dbReference type="InterPro" id="IPR011009">
    <property type="entry name" value="Kinase-like_dom_sf"/>
</dbReference>
<gene>
    <name evidence="7" type="ORF">E6O75_ATG08971</name>
</gene>
<dbReference type="Pfam" id="PF01636">
    <property type="entry name" value="APH"/>
    <property type="match status" value="1"/>
</dbReference>
<evidence type="ECO:0000256" key="5">
    <source>
        <dbReference type="ARBA" id="ARBA00022840"/>
    </source>
</evidence>
<keyword evidence="5" id="KW-0067">ATP-binding</keyword>
<evidence type="ECO:0000256" key="4">
    <source>
        <dbReference type="ARBA" id="ARBA00022777"/>
    </source>
</evidence>
<accession>A0A4Z1NM76</accession>
<evidence type="ECO:0000259" key="6">
    <source>
        <dbReference type="Pfam" id="PF01636"/>
    </source>
</evidence>
<evidence type="ECO:0000256" key="2">
    <source>
        <dbReference type="ARBA" id="ARBA00022679"/>
    </source>
</evidence>
<dbReference type="PANTHER" id="PTHR34273">
    <property type="entry name" value="METHYLTHIORIBOSE KINASE"/>
    <property type="match status" value="1"/>
</dbReference>
<evidence type="ECO:0000313" key="8">
    <source>
        <dbReference type="Proteomes" id="UP000298493"/>
    </source>
</evidence>
<comment type="similarity">
    <text evidence="1">Belongs to the methylthioribose kinase family.</text>
</comment>
<sequence>MAPTNDIELRQYLNSKDIPCSEVEALTGGTANYVWRIRTLLGRCSIVKHAEPYVRVDRIFPFPVVRMDFEAKALRELPELLERSEETVVNDRIVLPKFIHYDADAHVITMGDGGSRTLKSAYIKDDTLDIASLGRKIGDWLAHLHSCARVSSHRAEFNNKVGKSAYRYCYQNLASAFEANGFDKALGERVNEKYGSLLEEIDDVCVCHGDFWPGNIFLSDHVEDKDRVLTVADWEMVRNGEGATDVGQFAAEAWLLDRFHGGRGLLDAFLTGYMDSRKLDPDSAIRVAVQIGTHLGFWPTRVEWGNKEETKEIVGHGYRILKAIEEGDWEYLRGSGFGRLFEE</sequence>
<evidence type="ECO:0000313" key="7">
    <source>
        <dbReference type="EMBL" id="TID15913.1"/>
    </source>
</evidence>
<dbReference type="AlphaFoldDB" id="A0A4Z1NM76"/>
<reference evidence="7 8" key="1">
    <citation type="submission" date="2019-04" db="EMBL/GenBank/DDBJ databases">
        <title>High contiguity whole genome sequence and gene annotation resource for two Venturia nashicola isolates.</title>
        <authorList>
            <person name="Prokchorchik M."/>
            <person name="Won K."/>
            <person name="Lee Y."/>
            <person name="Choi E.D."/>
            <person name="Segonzac C."/>
            <person name="Sohn K.H."/>
        </authorList>
    </citation>
    <scope>NUCLEOTIDE SEQUENCE [LARGE SCALE GENOMIC DNA]</scope>
    <source>
        <strain evidence="7 8">PRI2</strain>
    </source>
</reference>
<dbReference type="Gene3D" id="3.90.1200.10">
    <property type="match status" value="1"/>
</dbReference>
<keyword evidence="2" id="KW-0808">Transferase</keyword>
<organism evidence="7 8">
    <name type="scientific">Venturia nashicola</name>
    <dbReference type="NCBI Taxonomy" id="86259"/>
    <lineage>
        <taxon>Eukaryota</taxon>
        <taxon>Fungi</taxon>
        <taxon>Dikarya</taxon>
        <taxon>Ascomycota</taxon>
        <taxon>Pezizomycotina</taxon>
        <taxon>Dothideomycetes</taxon>
        <taxon>Pleosporomycetidae</taxon>
        <taxon>Venturiales</taxon>
        <taxon>Venturiaceae</taxon>
        <taxon>Venturia</taxon>
    </lineage>
</organism>
<dbReference type="Proteomes" id="UP000298493">
    <property type="component" value="Unassembled WGS sequence"/>
</dbReference>